<protein>
    <submittedName>
        <fullName evidence="4">SPOR domain-containing protein</fullName>
    </submittedName>
</protein>
<dbReference type="Gene3D" id="3.30.70.1070">
    <property type="entry name" value="Sporulation related repeat"/>
    <property type="match status" value="1"/>
</dbReference>
<keyword evidence="2" id="KW-0812">Transmembrane</keyword>
<name>A0ABP8I7F2_9GAMM</name>
<comment type="caution">
    <text evidence="4">The sequence shown here is derived from an EMBL/GenBank/DDBJ whole genome shotgun (WGS) entry which is preliminary data.</text>
</comment>
<dbReference type="Pfam" id="PF05036">
    <property type="entry name" value="SPOR"/>
    <property type="match status" value="1"/>
</dbReference>
<feature type="region of interest" description="Disordered" evidence="1">
    <location>
        <begin position="46"/>
        <end position="181"/>
    </location>
</feature>
<evidence type="ECO:0000256" key="1">
    <source>
        <dbReference type="SAM" id="MobiDB-lite"/>
    </source>
</evidence>
<keyword evidence="5" id="KW-1185">Reference proteome</keyword>
<keyword evidence="2" id="KW-1133">Transmembrane helix</keyword>
<keyword evidence="2" id="KW-0472">Membrane</keyword>
<dbReference type="SUPFAM" id="SSF110997">
    <property type="entry name" value="Sporulation related repeat"/>
    <property type="match status" value="1"/>
</dbReference>
<dbReference type="PANTHER" id="PTHR38687:SF1">
    <property type="entry name" value="CELL DIVISION PROTEIN DEDD"/>
    <property type="match status" value="1"/>
</dbReference>
<dbReference type="RefSeq" id="WP_223579433.1">
    <property type="nucleotide sequence ID" value="NZ_BAABFU010000003.1"/>
</dbReference>
<evidence type="ECO:0000313" key="4">
    <source>
        <dbReference type="EMBL" id="GAA4352677.1"/>
    </source>
</evidence>
<dbReference type="InterPro" id="IPR052521">
    <property type="entry name" value="Cell_div_SPOR-domain"/>
</dbReference>
<dbReference type="InterPro" id="IPR007730">
    <property type="entry name" value="SPOR-like_dom"/>
</dbReference>
<dbReference type="InterPro" id="IPR036680">
    <property type="entry name" value="SPOR-like_sf"/>
</dbReference>
<evidence type="ECO:0000256" key="2">
    <source>
        <dbReference type="SAM" id="Phobius"/>
    </source>
</evidence>
<sequence length="259" mass="28517">MDIKLKHRLVGACVILALAVFFLPMILDSEKYNQNIQSQIPEDATLDIKPQSDSANEGSLTINLDEDEPEKAIQLPSENNREQQSKESITPPDNNSSQQESAVEDADTQVALEEPAQNTEDKSSKKTASTKQQSHVPDESSEKQSAQNDSAKAAERASDNSTVAKESATKQPQAVKKPDFTETSWVIQIGSFSNKDNASGLVSSLRNQGFRAYQRDAKEYTRVFVGPYPDEKAAKERTKALEKIVGAPVKVIPFDPQDH</sequence>
<dbReference type="PANTHER" id="PTHR38687">
    <property type="entry name" value="CELL DIVISION PROTEIN DEDD-RELATED"/>
    <property type="match status" value="1"/>
</dbReference>
<feature type="compositionally biased region" description="Polar residues" evidence="1">
    <location>
        <begin position="51"/>
        <end position="62"/>
    </location>
</feature>
<dbReference type="Proteomes" id="UP001501294">
    <property type="component" value="Unassembled WGS sequence"/>
</dbReference>
<feature type="compositionally biased region" description="Polar residues" evidence="1">
    <location>
        <begin position="86"/>
        <end position="101"/>
    </location>
</feature>
<reference evidence="5" key="1">
    <citation type="journal article" date="2019" name="Int. J. Syst. Evol. Microbiol.">
        <title>The Global Catalogue of Microorganisms (GCM) 10K type strain sequencing project: providing services to taxonomists for standard genome sequencing and annotation.</title>
        <authorList>
            <consortium name="The Broad Institute Genomics Platform"/>
            <consortium name="The Broad Institute Genome Sequencing Center for Infectious Disease"/>
            <person name="Wu L."/>
            <person name="Ma J."/>
        </authorList>
    </citation>
    <scope>NUCLEOTIDE SEQUENCE [LARGE SCALE GENOMIC DNA]</scope>
    <source>
        <strain evidence="5">JCM 17727</strain>
    </source>
</reference>
<dbReference type="EMBL" id="BAABFU010000003">
    <property type="protein sequence ID" value="GAA4352677.1"/>
    <property type="molecule type" value="Genomic_DNA"/>
</dbReference>
<gene>
    <name evidence="4" type="ORF">GCM10023150_20520</name>
</gene>
<feature type="compositionally biased region" description="Polar residues" evidence="1">
    <location>
        <begin position="159"/>
        <end position="172"/>
    </location>
</feature>
<proteinExistence type="predicted"/>
<feature type="domain" description="SPOR" evidence="3">
    <location>
        <begin position="179"/>
        <end position="254"/>
    </location>
</feature>
<accession>A0ABP8I7F2</accession>
<feature type="transmembrane region" description="Helical" evidence="2">
    <location>
        <begin position="9"/>
        <end position="27"/>
    </location>
</feature>
<evidence type="ECO:0000259" key="3">
    <source>
        <dbReference type="PROSITE" id="PS51724"/>
    </source>
</evidence>
<evidence type="ECO:0000313" key="5">
    <source>
        <dbReference type="Proteomes" id="UP001501294"/>
    </source>
</evidence>
<organism evidence="4 5">
    <name type="scientific">Kangiella taiwanensis</name>
    <dbReference type="NCBI Taxonomy" id="1079179"/>
    <lineage>
        <taxon>Bacteria</taxon>
        <taxon>Pseudomonadati</taxon>
        <taxon>Pseudomonadota</taxon>
        <taxon>Gammaproteobacteria</taxon>
        <taxon>Kangiellales</taxon>
        <taxon>Kangiellaceae</taxon>
        <taxon>Kangiella</taxon>
    </lineage>
</organism>
<dbReference type="PROSITE" id="PS51724">
    <property type="entry name" value="SPOR"/>
    <property type="match status" value="1"/>
</dbReference>